<name>A0A1A8FU79_9TELE</name>
<feature type="transmembrane region" description="Helical" evidence="1">
    <location>
        <begin position="35"/>
        <end position="52"/>
    </location>
</feature>
<feature type="non-terminal residue" evidence="2">
    <location>
        <position position="107"/>
    </location>
</feature>
<dbReference type="EMBL" id="HAEB01016025">
    <property type="protein sequence ID" value="SBQ62552.1"/>
    <property type="molecule type" value="Transcribed_RNA"/>
</dbReference>
<organism evidence="2">
    <name type="scientific">Nothobranchius korthausae</name>
    <dbReference type="NCBI Taxonomy" id="1143690"/>
    <lineage>
        <taxon>Eukaryota</taxon>
        <taxon>Metazoa</taxon>
        <taxon>Chordata</taxon>
        <taxon>Craniata</taxon>
        <taxon>Vertebrata</taxon>
        <taxon>Euteleostomi</taxon>
        <taxon>Actinopterygii</taxon>
        <taxon>Neopterygii</taxon>
        <taxon>Teleostei</taxon>
        <taxon>Neoteleostei</taxon>
        <taxon>Acanthomorphata</taxon>
        <taxon>Ovalentaria</taxon>
        <taxon>Atherinomorphae</taxon>
        <taxon>Cyprinodontiformes</taxon>
        <taxon>Nothobranchiidae</taxon>
        <taxon>Nothobranchius</taxon>
    </lineage>
</organism>
<reference evidence="2" key="2">
    <citation type="submission" date="2016-06" db="EMBL/GenBank/DDBJ databases">
        <title>The genome of a short-lived fish provides insights into sex chromosome evolution and the genetic control of aging.</title>
        <authorList>
            <person name="Reichwald K."/>
            <person name="Felder M."/>
            <person name="Petzold A."/>
            <person name="Koch P."/>
            <person name="Groth M."/>
            <person name="Platzer M."/>
        </authorList>
    </citation>
    <scope>NUCLEOTIDE SEQUENCE</scope>
    <source>
        <tissue evidence="2">Brain</tissue>
    </source>
</reference>
<evidence type="ECO:0000313" key="2">
    <source>
        <dbReference type="EMBL" id="SBQ62552.1"/>
    </source>
</evidence>
<reference evidence="2" key="1">
    <citation type="submission" date="2016-05" db="EMBL/GenBank/DDBJ databases">
        <authorList>
            <person name="Lavstsen T."/>
            <person name="Jespersen J.S."/>
        </authorList>
    </citation>
    <scope>NUCLEOTIDE SEQUENCE</scope>
    <source>
        <tissue evidence="2">Brain</tissue>
    </source>
</reference>
<proteinExistence type="predicted"/>
<keyword evidence="1" id="KW-0812">Transmembrane</keyword>
<accession>A0A1A8FU79</accession>
<keyword evidence="1" id="KW-0472">Membrane</keyword>
<dbReference type="AlphaFoldDB" id="A0A1A8FU79"/>
<gene>
    <name evidence="2" type="primary">Nfu_g_1_010149</name>
</gene>
<protein>
    <submittedName>
        <fullName evidence="2">Uncharacterized protein</fullName>
    </submittedName>
</protein>
<evidence type="ECO:0000256" key="1">
    <source>
        <dbReference type="SAM" id="Phobius"/>
    </source>
</evidence>
<keyword evidence="1" id="KW-1133">Transmembrane helix</keyword>
<sequence>MKTEKTATTKPTPVVTQPSSTVTVTTTAASTTSKGIIFLIIIIAFVTWRCRLKKHEADKQFHTYDEVSDGIELQYTYDVSNQDDHTYSTIADLPVNKCKTDSPYSLA</sequence>